<gene>
    <name evidence="2" type="ORF">LOD99_5484</name>
</gene>
<evidence type="ECO:0000313" key="3">
    <source>
        <dbReference type="Proteomes" id="UP001165289"/>
    </source>
</evidence>
<comment type="caution">
    <text evidence="2">The sequence shown here is derived from an EMBL/GenBank/DDBJ whole genome shotgun (WGS) entry which is preliminary data.</text>
</comment>
<evidence type="ECO:0000259" key="1">
    <source>
        <dbReference type="Pfam" id="PF13358"/>
    </source>
</evidence>
<dbReference type="Gene3D" id="3.30.420.10">
    <property type="entry name" value="Ribonuclease H-like superfamily/Ribonuclease H"/>
    <property type="match status" value="1"/>
</dbReference>
<dbReference type="InterPro" id="IPR036397">
    <property type="entry name" value="RNaseH_sf"/>
</dbReference>
<accession>A0AAV7JQ51</accession>
<proteinExistence type="predicted"/>
<dbReference type="InterPro" id="IPR038717">
    <property type="entry name" value="Tc1-like_DDE_dom"/>
</dbReference>
<dbReference type="GO" id="GO:0003676">
    <property type="term" value="F:nucleic acid binding"/>
    <property type="evidence" value="ECO:0007669"/>
    <property type="project" value="InterPro"/>
</dbReference>
<reference evidence="2 3" key="1">
    <citation type="journal article" date="2023" name="BMC Biol.">
        <title>The compact genome of the sponge Oopsacas minuta (Hexactinellida) is lacking key metazoan core genes.</title>
        <authorList>
            <person name="Santini S."/>
            <person name="Schenkelaars Q."/>
            <person name="Jourda C."/>
            <person name="Duchesne M."/>
            <person name="Belahbib H."/>
            <person name="Rocher C."/>
            <person name="Selva M."/>
            <person name="Riesgo A."/>
            <person name="Vervoort M."/>
            <person name="Leys S.P."/>
            <person name="Kodjabachian L."/>
            <person name="Le Bivic A."/>
            <person name="Borchiellini C."/>
            <person name="Claverie J.M."/>
            <person name="Renard E."/>
        </authorList>
    </citation>
    <scope>NUCLEOTIDE SEQUENCE [LARGE SCALE GENOMIC DNA]</scope>
    <source>
        <strain evidence="2">SPO-2</strain>
    </source>
</reference>
<keyword evidence="3" id="KW-1185">Reference proteome</keyword>
<protein>
    <recommendedName>
        <fullName evidence="1">Tc1-like transposase DDE domain-containing protein</fullName>
    </recommendedName>
</protein>
<dbReference type="EMBL" id="JAKMXF010000307">
    <property type="protein sequence ID" value="KAI6651133.1"/>
    <property type="molecule type" value="Genomic_DNA"/>
</dbReference>
<dbReference type="AlphaFoldDB" id="A0AAV7JQ51"/>
<feature type="domain" description="Tc1-like transposase DDE" evidence="1">
    <location>
        <begin position="54"/>
        <end position="121"/>
    </location>
</feature>
<sequence>MSYRALSHLHIIPKGQTVTSEYYVEVILKQSLIPSMLRTRDPGTILERKLLLERSKAIFQQDGAPANTSKRSQEWLKNNMPGFWTKDIWPPNTPDLNPIENLWAILQTKLDSMERATNLKMLEKQLILAWKEISPETLEKLIAGMPSRINKCLKLNGDYIGK</sequence>
<dbReference type="Pfam" id="PF13358">
    <property type="entry name" value="DDE_3"/>
    <property type="match status" value="1"/>
</dbReference>
<evidence type="ECO:0000313" key="2">
    <source>
        <dbReference type="EMBL" id="KAI6651133.1"/>
    </source>
</evidence>
<name>A0AAV7JQ51_9METZ</name>
<dbReference type="Proteomes" id="UP001165289">
    <property type="component" value="Unassembled WGS sequence"/>
</dbReference>
<organism evidence="2 3">
    <name type="scientific">Oopsacas minuta</name>
    <dbReference type="NCBI Taxonomy" id="111878"/>
    <lineage>
        <taxon>Eukaryota</taxon>
        <taxon>Metazoa</taxon>
        <taxon>Porifera</taxon>
        <taxon>Hexactinellida</taxon>
        <taxon>Hexasterophora</taxon>
        <taxon>Lyssacinosida</taxon>
        <taxon>Leucopsacidae</taxon>
        <taxon>Oopsacas</taxon>
    </lineage>
</organism>